<feature type="region of interest" description="Disordered" evidence="1">
    <location>
        <begin position="276"/>
        <end position="299"/>
    </location>
</feature>
<feature type="compositionally biased region" description="Basic and acidic residues" evidence="1">
    <location>
        <begin position="276"/>
        <end position="292"/>
    </location>
</feature>
<proteinExistence type="predicted"/>
<organism evidence="2 3">
    <name type="scientific">Aliiruegeria haliotis</name>
    <dbReference type="NCBI Taxonomy" id="1280846"/>
    <lineage>
        <taxon>Bacteria</taxon>
        <taxon>Pseudomonadati</taxon>
        <taxon>Pseudomonadota</taxon>
        <taxon>Alphaproteobacteria</taxon>
        <taxon>Rhodobacterales</taxon>
        <taxon>Roseobacteraceae</taxon>
        <taxon>Aliiruegeria</taxon>
    </lineage>
</organism>
<name>A0A2T0RJP2_9RHOB</name>
<evidence type="ECO:0000256" key="1">
    <source>
        <dbReference type="SAM" id="MobiDB-lite"/>
    </source>
</evidence>
<keyword evidence="3" id="KW-1185">Reference proteome</keyword>
<evidence type="ECO:0000313" key="3">
    <source>
        <dbReference type="Proteomes" id="UP000239480"/>
    </source>
</evidence>
<dbReference type="EMBL" id="PVTD01000009">
    <property type="protein sequence ID" value="PRY21393.1"/>
    <property type="molecule type" value="Genomic_DNA"/>
</dbReference>
<sequence>MSNRPSNVADPIIQAIRDGDPGLAQCRLDAAGEALPDARRRSLQARVSIASGTPEEAIRLLRTEADKRDLSPANRRMLIRAYLDAGQPQNAYATLGGAGCPPDQILSTLSDARLWTATIDAETDRATALGIVDRARALFPDDPVIAANSVAALAAQGEFGKAGTLIESMPPGPAVFHAAWTRFLATCFRAHQTAVLLKHLPAITRITGSHTNRLLRACFVVLEGPEDRAILLSILPELICGIGSNETAHYVAKLLMREGYEQEGLNLIAAFRGRTAPRDRVRQDDAPGKRGADQSFPNAEPIMDWLDVPNGQREIWLREARRGQEEHAEMGSWLAAVPGAWEVLQRSIRPADLSELRKLDAEGRAAIMATVHSGFLMGTLAHLHMQDVPVSIVGGDPVLREVLEGGDRLTPIRRDASATHTARTIIRLINENHIVGLAGDGRRGSALVPYSHRGATFRLPDSIPQLALKYRIPVVWIATYWNEAQIVCDCETGPELASCTNLDEARALWFDFMLDRIRQICLADPRNAAVLYRLFQTRD</sequence>
<gene>
    <name evidence="2" type="ORF">CLV78_1093</name>
</gene>
<dbReference type="AlphaFoldDB" id="A0A2T0RJP2"/>
<evidence type="ECO:0000313" key="2">
    <source>
        <dbReference type="EMBL" id="PRY21393.1"/>
    </source>
</evidence>
<dbReference type="Proteomes" id="UP000239480">
    <property type="component" value="Unassembled WGS sequence"/>
</dbReference>
<comment type="caution">
    <text evidence="2">The sequence shown here is derived from an EMBL/GenBank/DDBJ whole genome shotgun (WGS) entry which is preliminary data.</text>
</comment>
<accession>A0A2T0RJP2</accession>
<reference evidence="2 3" key="1">
    <citation type="submission" date="2018-03" db="EMBL/GenBank/DDBJ databases">
        <title>Genomic Encyclopedia of Archaeal and Bacterial Type Strains, Phase II (KMG-II): from individual species to whole genera.</title>
        <authorList>
            <person name="Goeker M."/>
        </authorList>
    </citation>
    <scope>NUCLEOTIDE SEQUENCE [LARGE SCALE GENOMIC DNA]</scope>
    <source>
        <strain evidence="2 3">DSM 29328</strain>
    </source>
</reference>
<dbReference type="RefSeq" id="WP_106206575.1">
    <property type="nucleotide sequence ID" value="NZ_PVTD01000009.1"/>
</dbReference>
<evidence type="ECO:0008006" key="4">
    <source>
        <dbReference type="Google" id="ProtNLM"/>
    </source>
</evidence>
<protein>
    <recommendedName>
        <fullName evidence="4">Vi polysaccharide export protein VexE</fullName>
    </recommendedName>
</protein>